<accession>A0AAN4Z262</accession>
<proteinExistence type="predicted"/>
<comment type="caution">
    <text evidence="1">The sequence shown here is derived from an EMBL/GenBank/DDBJ whole genome shotgun (WGS) entry which is preliminary data.</text>
</comment>
<protein>
    <submittedName>
        <fullName evidence="1">Uncharacterized protein</fullName>
    </submittedName>
</protein>
<gene>
    <name evidence="1" type="ORF">PMAYCL1PPCAC_01391</name>
    <name evidence="2" type="ORF">PMAYCL1PPCAC_03261</name>
</gene>
<reference evidence="1" key="2">
    <citation type="submission" date="2023-06" db="EMBL/GenBank/DDBJ databases">
        <title>Genome assembly of Pristionchus species.</title>
        <authorList>
            <person name="Yoshida K."/>
            <person name="Sommer R.J."/>
        </authorList>
    </citation>
    <scope>NUCLEOTIDE SEQUENCE</scope>
    <source>
        <strain evidence="1 3">RS5460</strain>
    </source>
</reference>
<organism evidence="1 3">
    <name type="scientific">Pristionchus mayeri</name>
    <dbReference type="NCBI Taxonomy" id="1317129"/>
    <lineage>
        <taxon>Eukaryota</taxon>
        <taxon>Metazoa</taxon>
        <taxon>Ecdysozoa</taxon>
        <taxon>Nematoda</taxon>
        <taxon>Chromadorea</taxon>
        <taxon>Rhabditida</taxon>
        <taxon>Rhabditina</taxon>
        <taxon>Diplogasteromorpha</taxon>
        <taxon>Diplogasteroidea</taxon>
        <taxon>Neodiplogasteridae</taxon>
        <taxon>Pristionchus</taxon>
    </lineage>
</organism>
<evidence type="ECO:0000313" key="2">
    <source>
        <dbReference type="EMBL" id="GMR33066.1"/>
    </source>
</evidence>
<dbReference type="EMBL" id="BTRK01000001">
    <property type="protein sequence ID" value="GMR31196.1"/>
    <property type="molecule type" value="Genomic_DNA"/>
</dbReference>
<sequence>AWSRASILCLFPFLRVNRTDGGGDFLGALHSESEVTVVVSDSDEGLDADALPGPGLLLDENVLESLILQIGAEVVDD</sequence>
<reference evidence="3" key="1">
    <citation type="submission" date="2022-10" db="EMBL/GenBank/DDBJ databases">
        <title>Genome assembly of Pristionchus species.</title>
        <authorList>
            <person name="Yoshida K."/>
            <person name="Sommer R.J."/>
        </authorList>
    </citation>
    <scope>NUCLEOTIDE SEQUENCE [LARGE SCALE GENOMIC DNA]</scope>
    <source>
        <strain evidence="2 3">RS5460</strain>
    </source>
</reference>
<name>A0AAN4Z262_9BILA</name>
<dbReference type="Proteomes" id="UP001328107">
    <property type="component" value="Unassembled WGS sequence"/>
</dbReference>
<feature type="non-terminal residue" evidence="1">
    <location>
        <position position="77"/>
    </location>
</feature>
<keyword evidence="3" id="KW-1185">Reference proteome</keyword>
<dbReference type="AlphaFoldDB" id="A0AAN4Z262"/>
<dbReference type="EMBL" id="BTRK01000001">
    <property type="protein sequence ID" value="GMR33066.1"/>
    <property type="molecule type" value="Genomic_DNA"/>
</dbReference>
<evidence type="ECO:0000313" key="3">
    <source>
        <dbReference type="Proteomes" id="UP001328107"/>
    </source>
</evidence>
<evidence type="ECO:0000313" key="1">
    <source>
        <dbReference type="EMBL" id="GMR31196.1"/>
    </source>
</evidence>
<feature type="non-terminal residue" evidence="1">
    <location>
        <position position="1"/>
    </location>
</feature>